<gene>
    <name evidence="2" type="ORF">ACHAW5_004645</name>
</gene>
<reference evidence="2 3" key="1">
    <citation type="submission" date="2024-10" db="EMBL/GenBank/DDBJ databases">
        <title>Updated reference genomes for cyclostephanoid diatoms.</title>
        <authorList>
            <person name="Roberts W.R."/>
            <person name="Alverson A.J."/>
        </authorList>
    </citation>
    <scope>NUCLEOTIDE SEQUENCE [LARGE SCALE GENOMIC DNA]</scope>
    <source>
        <strain evidence="2 3">AJA276-08</strain>
    </source>
</reference>
<sequence>MVGSVMTWGHMIWIFFPIPVFCLVLLSLIPPRRYGNSYYLAPRYRKVERMATNFVGRIFFTPVTVGNVSVRLVYVFVLASLAIFVVATRTIRAGFDSAHIPCSGLTRLTSSSPPAAAVAVAVPSLPIARTSCHFHSGETMWYRRASRYRAERNFWLSLFTLVLWLLVYDIYALKRQIVGLREPAAGSATRAEEERKAR</sequence>
<accession>A0ABD3MHS8</accession>
<feature type="transmembrane region" description="Helical" evidence="1">
    <location>
        <begin position="12"/>
        <end position="29"/>
    </location>
</feature>
<organism evidence="2 3">
    <name type="scientific">Stephanodiscus triporus</name>
    <dbReference type="NCBI Taxonomy" id="2934178"/>
    <lineage>
        <taxon>Eukaryota</taxon>
        <taxon>Sar</taxon>
        <taxon>Stramenopiles</taxon>
        <taxon>Ochrophyta</taxon>
        <taxon>Bacillariophyta</taxon>
        <taxon>Coscinodiscophyceae</taxon>
        <taxon>Thalassiosirophycidae</taxon>
        <taxon>Stephanodiscales</taxon>
        <taxon>Stephanodiscaceae</taxon>
        <taxon>Stephanodiscus</taxon>
    </lineage>
</organism>
<dbReference type="Proteomes" id="UP001530315">
    <property type="component" value="Unassembled WGS sequence"/>
</dbReference>
<dbReference type="EMBL" id="JALLAZ020001809">
    <property type="protein sequence ID" value="KAL3763142.1"/>
    <property type="molecule type" value="Genomic_DNA"/>
</dbReference>
<comment type="caution">
    <text evidence="2">The sequence shown here is derived from an EMBL/GenBank/DDBJ whole genome shotgun (WGS) entry which is preliminary data.</text>
</comment>
<dbReference type="AlphaFoldDB" id="A0ABD3MHS8"/>
<protein>
    <recommendedName>
        <fullName evidence="4">BAP29/BAP31 transmembrane domain-containing protein</fullName>
    </recommendedName>
</protein>
<keyword evidence="3" id="KW-1185">Reference proteome</keyword>
<keyword evidence="1" id="KW-0812">Transmembrane</keyword>
<evidence type="ECO:0000256" key="1">
    <source>
        <dbReference type="SAM" id="Phobius"/>
    </source>
</evidence>
<evidence type="ECO:0000313" key="2">
    <source>
        <dbReference type="EMBL" id="KAL3763142.1"/>
    </source>
</evidence>
<keyword evidence="1" id="KW-0472">Membrane</keyword>
<keyword evidence="1" id="KW-1133">Transmembrane helix</keyword>
<feature type="transmembrane region" description="Helical" evidence="1">
    <location>
        <begin position="72"/>
        <end position="91"/>
    </location>
</feature>
<evidence type="ECO:0000313" key="3">
    <source>
        <dbReference type="Proteomes" id="UP001530315"/>
    </source>
</evidence>
<name>A0ABD3MHS8_9STRA</name>
<feature type="transmembrane region" description="Helical" evidence="1">
    <location>
        <begin position="153"/>
        <end position="173"/>
    </location>
</feature>
<proteinExistence type="predicted"/>
<evidence type="ECO:0008006" key="4">
    <source>
        <dbReference type="Google" id="ProtNLM"/>
    </source>
</evidence>